<name>A0A4V3CGE1_9GAMM</name>
<dbReference type="RefSeq" id="WP_133503962.1">
    <property type="nucleotide sequence ID" value="NZ_SNXC01000012.1"/>
</dbReference>
<proteinExistence type="predicted"/>
<dbReference type="InterPro" id="IPR025841">
    <property type="entry name" value="CP_ATPgrasp_2"/>
</dbReference>
<dbReference type="Gene3D" id="3.30.1490.270">
    <property type="match status" value="1"/>
</dbReference>
<dbReference type="InterPro" id="IPR016450">
    <property type="entry name" value="UCP005522"/>
</dbReference>
<evidence type="ECO:0000313" key="2">
    <source>
        <dbReference type="EMBL" id="TDO97382.1"/>
    </source>
</evidence>
<dbReference type="PANTHER" id="PTHR34595:SF7">
    <property type="entry name" value="SLL1039 PROTEIN"/>
    <property type="match status" value="1"/>
</dbReference>
<dbReference type="Proteomes" id="UP000294656">
    <property type="component" value="Unassembled WGS sequence"/>
</dbReference>
<sequence length="489" mass="54883">MEKLSQDYRSAPFFDELIDHKGSPRPPAKQLLHYLESLPPEELEKRRQTAEATIQEMGISFTVYTDEGNIDRAWPFDIIPRTIDAQDWKIAEAGLKQRLTALNKFIDDLYHDQNCIKDGIIPEHIIKDSKNFLPECVGVSPAFGVWAHICGTDLVRDADGEFYVLEDNLRVPSGVSYMLENRALTKRVLPELFENDRILPLDSYPGQLFETLAALSPRKVPQPEIVVLTPGIYNSAYFEHAFLAQQMGAELVEGSDLFVDEDDCVYMKTIYGPERVDVIYRRIDDLFIDPETFEPESVLGVPGLMRAWRAGNVALANAPGAGVADDKVVYAYVPALIRYYLDEEPILKNVETYLCENDEDREFVLAHLDQLVVKPANESGGYGMLVGPHSTKKEQQTFAKLIKENPRNYIAQPTLKLSTAPILTDKGDIDPRHLDLRPFILQSKDTYVTTGGLTRVAMKKGSLVVNSSQGGGSKDTWIVDTKVTEAKGE</sequence>
<reference evidence="2 3" key="1">
    <citation type="submission" date="2019-03" db="EMBL/GenBank/DDBJ databases">
        <title>Genomic Encyclopedia of Type Strains, Phase III (KMG-III): the genomes of soil and plant-associated and newly described type strains.</title>
        <authorList>
            <person name="Whitman W."/>
        </authorList>
    </citation>
    <scope>NUCLEOTIDE SEQUENCE [LARGE SCALE GENOMIC DNA]</scope>
    <source>
        <strain evidence="2 3">CECT 7378</strain>
    </source>
</reference>
<dbReference type="Pfam" id="PF14403">
    <property type="entry name" value="CP_ATPgrasp_2"/>
    <property type="match status" value="1"/>
</dbReference>
<gene>
    <name evidence="2" type="ORF">DFP79_2200</name>
</gene>
<dbReference type="SUPFAM" id="SSF56059">
    <property type="entry name" value="Glutathione synthetase ATP-binding domain-like"/>
    <property type="match status" value="1"/>
</dbReference>
<accession>A0A4V3CGE1</accession>
<feature type="domain" description="Circularly permuted ATP-grasp type 2" evidence="1">
    <location>
        <begin position="80"/>
        <end position="457"/>
    </location>
</feature>
<evidence type="ECO:0000313" key="3">
    <source>
        <dbReference type="Proteomes" id="UP000294656"/>
    </source>
</evidence>
<dbReference type="InterPro" id="IPR051680">
    <property type="entry name" value="ATP-dep_Glu-Cys_Ligase-2"/>
</dbReference>
<protein>
    <submittedName>
        <fullName evidence="2">Putative circularly permuted ATP-grasp superfamily protein</fullName>
    </submittedName>
</protein>
<dbReference type="EMBL" id="SNXC01000012">
    <property type="protein sequence ID" value="TDO97382.1"/>
    <property type="molecule type" value="Genomic_DNA"/>
</dbReference>
<dbReference type="PANTHER" id="PTHR34595">
    <property type="entry name" value="BLR5612 PROTEIN"/>
    <property type="match status" value="1"/>
</dbReference>
<dbReference type="AlphaFoldDB" id="A0A4V3CGE1"/>
<dbReference type="Gene3D" id="3.40.50.11290">
    <property type="match status" value="1"/>
</dbReference>
<evidence type="ECO:0000259" key="1">
    <source>
        <dbReference type="Pfam" id="PF14403"/>
    </source>
</evidence>
<organism evidence="2 3">
    <name type="scientific">Marinomonas balearica</name>
    <dbReference type="NCBI Taxonomy" id="491947"/>
    <lineage>
        <taxon>Bacteria</taxon>
        <taxon>Pseudomonadati</taxon>
        <taxon>Pseudomonadota</taxon>
        <taxon>Gammaproteobacteria</taxon>
        <taxon>Oceanospirillales</taxon>
        <taxon>Oceanospirillaceae</taxon>
        <taxon>Marinomonas</taxon>
    </lineage>
</organism>
<comment type="caution">
    <text evidence="2">The sequence shown here is derived from an EMBL/GenBank/DDBJ whole genome shotgun (WGS) entry which is preliminary data.</text>
</comment>
<dbReference type="PIRSF" id="PIRSF005522">
    <property type="entry name" value="UCP005522"/>
    <property type="match status" value="1"/>
</dbReference>
<keyword evidence="3" id="KW-1185">Reference proteome</keyword>
<dbReference type="OrthoDB" id="9804079at2"/>